<reference evidence="4" key="1">
    <citation type="journal article" date="2012" name="Science">
        <title>The Paleozoic origin of enzymatic lignin decomposition reconstructed from 31 fungal genomes.</title>
        <authorList>
            <person name="Floudas D."/>
            <person name="Binder M."/>
            <person name="Riley R."/>
            <person name="Barry K."/>
            <person name="Blanchette R.A."/>
            <person name="Henrissat B."/>
            <person name="Martinez A.T."/>
            <person name="Otillar R."/>
            <person name="Spatafora J.W."/>
            <person name="Yadav J.S."/>
            <person name="Aerts A."/>
            <person name="Benoit I."/>
            <person name="Boyd A."/>
            <person name="Carlson A."/>
            <person name="Copeland A."/>
            <person name="Coutinho P.M."/>
            <person name="de Vries R.P."/>
            <person name="Ferreira P."/>
            <person name="Findley K."/>
            <person name="Foster B."/>
            <person name="Gaskell J."/>
            <person name="Glotzer D."/>
            <person name="Gorecki P."/>
            <person name="Heitman J."/>
            <person name="Hesse C."/>
            <person name="Hori C."/>
            <person name="Igarashi K."/>
            <person name="Jurgens J.A."/>
            <person name="Kallen N."/>
            <person name="Kersten P."/>
            <person name="Kohler A."/>
            <person name="Kuees U."/>
            <person name="Kumar T.K.A."/>
            <person name="Kuo A."/>
            <person name="LaButti K."/>
            <person name="Larrondo L.F."/>
            <person name="Lindquist E."/>
            <person name="Ling A."/>
            <person name="Lombard V."/>
            <person name="Lucas S."/>
            <person name="Lundell T."/>
            <person name="Martin R."/>
            <person name="McLaughlin D.J."/>
            <person name="Morgenstern I."/>
            <person name="Morin E."/>
            <person name="Murat C."/>
            <person name="Nagy L.G."/>
            <person name="Nolan M."/>
            <person name="Ohm R.A."/>
            <person name="Patyshakuliyeva A."/>
            <person name="Rokas A."/>
            <person name="Ruiz-Duenas F.J."/>
            <person name="Sabat G."/>
            <person name="Salamov A."/>
            <person name="Samejima M."/>
            <person name="Schmutz J."/>
            <person name="Slot J.C."/>
            <person name="St John F."/>
            <person name="Stenlid J."/>
            <person name="Sun H."/>
            <person name="Sun S."/>
            <person name="Syed K."/>
            <person name="Tsang A."/>
            <person name="Wiebenga A."/>
            <person name="Young D."/>
            <person name="Pisabarro A."/>
            <person name="Eastwood D.C."/>
            <person name="Martin F."/>
            <person name="Cullen D."/>
            <person name="Grigoriev I.V."/>
            <person name="Hibbett D.S."/>
        </authorList>
    </citation>
    <scope>NUCLEOTIDE SEQUENCE [LARGE SCALE GENOMIC DNA]</scope>
    <source>
        <strain evidence="4">RWD-64-598 SS2</strain>
    </source>
</reference>
<dbReference type="OMA" id="WNERATH"/>
<evidence type="ECO:0000313" key="3">
    <source>
        <dbReference type="EMBL" id="EIW73971.1"/>
    </source>
</evidence>
<keyword evidence="1" id="KW-0175">Coiled coil</keyword>
<dbReference type="RefSeq" id="XP_007775869.1">
    <property type="nucleotide sequence ID" value="XM_007777679.1"/>
</dbReference>
<protein>
    <submittedName>
        <fullName evidence="3">Uncharacterized protein</fullName>
    </submittedName>
</protein>
<evidence type="ECO:0000313" key="4">
    <source>
        <dbReference type="Proteomes" id="UP000053558"/>
    </source>
</evidence>
<name>R7SCS4_CONPW</name>
<evidence type="ECO:0000256" key="1">
    <source>
        <dbReference type="SAM" id="Coils"/>
    </source>
</evidence>
<dbReference type="EMBL" id="JH711597">
    <property type="protein sequence ID" value="EIW73971.1"/>
    <property type="molecule type" value="Genomic_DNA"/>
</dbReference>
<dbReference type="GeneID" id="19204309"/>
<feature type="coiled-coil region" evidence="1">
    <location>
        <begin position="25"/>
        <end position="84"/>
    </location>
</feature>
<accession>R7SCS4</accession>
<proteinExistence type="predicted"/>
<dbReference type="AlphaFoldDB" id="R7SCS4"/>
<dbReference type="Proteomes" id="UP000053558">
    <property type="component" value="Unassembled WGS sequence"/>
</dbReference>
<dbReference type="KEGG" id="cput:CONPUDRAFT_160537"/>
<feature type="region of interest" description="Disordered" evidence="2">
    <location>
        <begin position="416"/>
        <end position="472"/>
    </location>
</feature>
<feature type="region of interest" description="Disordered" evidence="2">
    <location>
        <begin position="257"/>
        <end position="290"/>
    </location>
</feature>
<feature type="compositionally biased region" description="Basic and acidic residues" evidence="2">
    <location>
        <begin position="275"/>
        <end position="290"/>
    </location>
</feature>
<gene>
    <name evidence="3" type="ORF">CONPUDRAFT_160537</name>
</gene>
<sequence>MSGGQPASAPASGNATRLNKVILDHEKLQQKHAALQTAVAESQQETDRKLKVLYQQTQLLNARIDELEKSKKMQQERIDVLEEVSQVKWVDGAGAEAENEGVEGAAAAEGAAAVNGASAVEVPDEDTIQRENDEALASKPVKNLINDSYEALLGTKLSGKNLPGYPFGIDREHETWPKDRATKKALVRFDWREGQHDSSINVEGREQVVAMVRTLAKQRGKTTTAYVEKIIPGQLEKKVRAKYLTLGAAYRAENKDDLEDDGEVDSKGMGSRVKSKLEARSRKRGSELCPADLKDPKWDTLMIRNAMSDDEDEPEYTSGDPRAFLSVEWYWRHKRVSEFFQHLDAVPDPKPDRGKLAVPRRRALHVKMKPPHTARQLRTRVRTYMVDEEVLAKNPDWLTTNKVALSGALWGKAEPIEDDGKKKRKAPTSTVGQRIVRRRAEESGQSSKVTLEELEKKMNDTLGGENVDSLFN</sequence>
<evidence type="ECO:0000256" key="2">
    <source>
        <dbReference type="SAM" id="MobiDB-lite"/>
    </source>
</evidence>
<keyword evidence="4" id="KW-1185">Reference proteome</keyword>
<organism evidence="3 4">
    <name type="scientific">Coniophora puteana (strain RWD-64-598)</name>
    <name type="common">Brown rot fungus</name>
    <dbReference type="NCBI Taxonomy" id="741705"/>
    <lineage>
        <taxon>Eukaryota</taxon>
        <taxon>Fungi</taxon>
        <taxon>Dikarya</taxon>
        <taxon>Basidiomycota</taxon>
        <taxon>Agaricomycotina</taxon>
        <taxon>Agaricomycetes</taxon>
        <taxon>Agaricomycetidae</taxon>
        <taxon>Boletales</taxon>
        <taxon>Coniophorineae</taxon>
        <taxon>Coniophoraceae</taxon>
        <taxon>Coniophora</taxon>
    </lineage>
</organism>
<dbReference type="OrthoDB" id="2679023at2759"/>
<feature type="compositionally biased region" description="Basic and acidic residues" evidence="2">
    <location>
        <begin position="450"/>
        <end position="459"/>
    </location>
</feature>